<proteinExistence type="predicted"/>
<name>A0AA41BJY1_LEPIR</name>
<evidence type="ECO:0000313" key="2">
    <source>
        <dbReference type="EMBL" id="MBE8431358.1"/>
    </source>
</evidence>
<dbReference type="InterPro" id="IPR025758">
    <property type="entry name" value="Fic/DOC_N"/>
</dbReference>
<evidence type="ECO:0000313" key="3">
    <source>
        <dbReference type="Proteomes" id="UP000644282"/>
    </source>
</evidence>
<sequence length="86" mass="9862">MNPAFVLKKVSSAHRHLKGISSNILNQNISIHTLSLQEAKDSSAVENIATHDELFKEKIFPNETRSQRSRKLCIRFTKRISIGKRF</sequence>
<gene>
    <name evidence="2" type="ORF">IQB77_16160</name>
</gene>
<accession>A0AA41BJY1</accession>
<comment type="caution">
    <text evidence="2">The sequence shown here is derived from an EMBL/GenBank/DDBJ whole genome shotgun (WGS) entry which is preliminary data.</text>
</comment>
<dbReference type="Proteomes" id="UP000644282">
    <property type="component" value="Unassembled WGS sequence"/>
</dbReference>
<dbReference type="Pfam" id="PF13784">
    <property type="entry name" value="Fic_N"/>
    <property type="match status" value="1"/>
</dbReference>
<dbReference type="AlphaFoldDB" id="A0AA41BJY1"/>
<dbReference type="RefSeq" id="WP_082269455.1">
    <property type="nucleotide sequence ID" value="NZ_CP186594.1"/>
</dbReference>
<feature type="domain" description="Fic/DOC N-terminal" evidence="1">
    <location>
        <begin position="8"/>
        <end position="66"/>
    </location>
</feature>
<dbReference type="EMBL" id="JADDXF010000039">
    <property type="protein sequence ID" value="MBE8431358.1"/>
    <property type="molecule type" value="Genomic_DNA"/>
</dbReference>
<reference evidence="2" key="1">
    <citation type="submission" date="2020-10" db="EMBL/GenBank/DDBJ databases">
        <title>New Zealand Leptospira genomics.</title>
        <authorList>
            <person name="Wilkinson D.A."/>
            <person name="Nisa S."/>
            <person name="Moinet M."/>
            <person name="Benschop J."/>
        </authorList>
    </citation>
    <scope>NUCLEOTIDE SEQUENCE</scope>
    <source>
        <strain evidence="2">ESR8</strain>
    </source>
</reference>
<protein>
    <recommendedName>
        <fullName evidence="1">Fic/DOC N-terminal domain-containing protein</fullName>
    </recommendedName>
</protein>
<evidence type="ECO:0000259" key="1">
    <source>
        <dbReference type="Pfam" id="PF13784"/>
    </source>
</evidence>
<organism evidence="2 3">
    <name type="scientific">Leptospira interrogans serovar Pomona</name>
    <dbReference type="NCBI Taxonomy" id="44276"/>
    <lineage>
        <taxon>Bacteria</taxon>
        <taxon>Pseudomonadati</taxon>
        <taxon>Spirochaetota</taxon>
        <taxon>Spirochaetia</taxon>
        <taxon>Leptospirales</taxon>
        <taxon>Leptospiraceae</taxon>
        <taxon>Leptospira</taxon>
    </lineage>
</organism>